<dbReference type="GO" id="GO:0003989">
    <property type="term" value="F:acetyl-CoA carboxylase activity"/>
    <property type="evidence" value="ECO:0007669"/>
    <property type="project" value="InterPro"/>
</dbReference>
<keyword evidence="2 13" id="KW-0444">Lipid biosynthesis</keyword>
<dbReference type="GO" id="GO:0006633">
    <property type="term" value="P:fatty acid biosynthetic process"/>
    <property type="evidence" value="ECO:0007669"/>
    <property type="project" value="UniProtKB-KW"/>
</dbReference>
<dbReference type="InterPro" id="IPR041010">
    <property type="entry name" value="Znf-ACC"/>
</dbReference>
<dbReference type="PROSITE" id="PS50980">
    <property type="entry name" value="COA_CT_NTER"/>
    <property type="match status" value="1"/>
</dbReference>
<evidence type="ECO:0000256" key="6">
    <source>
        <dbReference type="ARBA" id="ARBA00022771"/>
    </source>
</evidence>
<comment type="catalytic activity">
    <reaction evidence="13">
        <text>N(6)-carboxybiotinyl-L-lysyl-[protein] + acetyl-CoA = N(6)-biotinyl-L-lysyl-[protein] + malonyl-CoA</text>
        <dbReference type="Rhea" id="RHEA:54728"/>
        <dbReference type="Rhea" id="RHEA-COMP:10505"/>
        <dbReference type="Rhea" id="RHEA-COMP:10506"/>
        <dbReference type="ChEBI" id="CHEBI:57288"/>
        <dbReference type="ChEBI" id="CHEBI:57384"/>
        <dbReference type="ChEBI" id="CHEBI:83144"/>
        <dbReference type="ChEBI" id="CHEBI:83145"/>
        <dbReference type="EC" id="2.1.3.15"/>
    </reaction>
</comment>
<dbReference type="UniPathway" id="UPA00655">
    <property type="reaction ID" value="UER00711"/>
</dbReference>
<dbReference type="AlphaFoldDB" id="A0A1M5W4J3"/>
<keyword evidence="11 13" id="KW-0275">Fatty acid biosynthesis</keyword>
<keyword evidence="16" id="KW-1185">Reference proteome</keyword>
<dbReference type="STRING" id="1121316.SAMN02745207_02659"/>
<dbReference type="OrthoDB" id="9772975at2"/>
<evidence type="ECO:0000313" key="15">
    <source>
        <dbReference type="EMBL" id="SHH82380.1"/>
    </source>
</evidence>
<evidence type="ECO:0000256" key="4">
    <source>
        <dbReference type="ARBA" id="ARBA00022723"/>
    </source>
</evidence>
<accession>A0A1M5W4J3</accession>
<dbReference type="InterPro" id="IPR011762">
    <property type="entry name" value="COA_CT_N"/>
</dbReference>
<dbReference type="Gene3D" id="3.90.226.10">
    <property type="entry name" value="2-enoyl-CoA Hydratase, Chain A, domain 1"/>
    <property type="match status" value="1"/>
</dbReference>
<evidence type="ECO:0000256" key="7">
    <source>
        <dbReference type="ARBA" id="ARBA00022832"/>
    </source>
</evidence>
<feature type="zinc finger region" description="C4-type" evidence="13">
    <location>
        <begin position="76"/>
        <end position="98"/>
    </location>
</feature>
<dbReference type="GO" id="GO:0016743">
    <property type="term" value="F:carboxyl- or carbamoyltransferase activity"/>
    <property type="evidence" value="ECO:0007669"/>
    <property type="project" value="UniProtKB-UniRule"/>
</dbReference>
<keyword evidence="5 13" id="KW-0547">Nucleotide-binding</keyword>
<dbReference type="RefSeq" id="WP_084133564.1">
    <property type="nucleotide sequence ID" value="NZ_FQXM01000015.1"/>
</dbReference>
<evidence type="ECO:0000256" key="3">
    <source>
        <dbReference type="ARBA" id="ARBA00022679"/>
    </source>
</evidence>
<dbReference type="HAMAP" id="MF_01395">
    <property type="entry name" value="AcetylCoA_CT_beta"/>
    <property type="match status" value="1"/>
</dbReference>
<feature type="binding site" evidence="13">
    <location>
        <position position="95"/>
    </location>
    <ligand>
        <name>Zn(2+)</name>
        <dbReference type="ChEBI" id="CHEBI:29105"/>
    </ligand>
</feature>
<keyword evidence="6 13" id="KW-0863">Zinc-finger</keyword>
<evidence type="ECO:0000256" key="12">
    <source>
        <dbReference type="ARBA" id="ARBA00025280"/>
    </source>
</evidence>
<comment type="cofactor">
    <cofactor evidence="13">
        <name>Zn(2+)</name>
        <dbReference type="ChEBI" id="CHEBI:29105"/>
    </cofactor>
    <text evidence="13">Binds 1 zinc ion per subunit.</text>
</comment>
<proteinExistence type="inferred from homology"/>
<evidence type="ECO:0000313" key="16">
    <source>
        <dbReference type="Proteomes" id="UP000184447"/>
    </source>
</evidence>
<dbReference type="Proteomes" id="UP000184447">
    <property type="component" value="Unassembled WGS sequence"/>
</dbReference>
<comment type="function">
    <text evidence="12 13">Component of the acetyl coenzyme A carboxylase (ACC) complex. Biotin carboxylase (BC) catalyzes the carboxylation of biotin on its carrier protein (BCCP) and then the CO(2) group is transferred by the transcarboxylase to acetyl-CoA to form malonyl-CoA.</text>
</comment>
<comment type="pathway">
    <text evidence="13">Lipid metabolism; malonyl-CoA biosynthesis; malonyl-CoA from acetyl-CoA: step 1/1.</text>
</comment>
<dbReference type="EMBL" id="FQXM01000015">
    <property type="protein sequence ID" value="SHH82380.1"/>
    <property type="molecule type" value="Genomic_DNA"/>
</dbReference>
<organism evidence="15 16">
    <name type="scientific">Clostridium grantii DSM 8605</name>
    <dbReference type="NCBI Taxonomy" id="1121316"/>
    <lineage>
        <taxon>Bacteria</taxon>
        <taxon>Bacillati</taxon>
        <taxon>Bacillota</taxon>
        <taxon>Clostridia</taxon>
        <taxon>Eubacteriales</taxon>
        <taxon>Clostridiaceae</taxon>
        <taxon>Clostridium</taxon>
    </lineage>
</organism>
<evidence type="ECO:0000256" key="5">
    <source>
        <dbReference type="ARBA" id="ARBA00022741"/>
    </source>
</evidence>
<evidence type="ECO:0000256" key="9">
    <source>
        <dbReference type="ARBA" id="ARBA00022840"/>
    </source>
</evidence>
<keyword evidence="7 13" id="KW-0276">Fatty acid metabolism</keyword>
<dbReference type="SUPFAM" id="SSF52096">
    <property type="entry name" value="ClpP/crotonase"/>
    <property type="match status" value="1"/>
</dbReference>
<dbReference type="NCBIfam" id="TIGR00515">
    <property type="entry name" value="accD"/>
    <property type="match status" value="1"/>
</dbReference>
<feature type="binding site" evidence="13">
    <location>
        <position position="76"/>
    </location>
    <ligand>
        <name>Zn(2+)</name>
        <dbReference type="ChEBI" id="CHEBI:29105"/>
    </ligand>
</feature>
<comment type="similarity">
    <text evidence="13">Belongs to the AccD/PCCB family.</text>
</comment>
<evidence type="ECO:0000259" key="14">
    <source>
        <dbReference type="PROSITE" id="PS50980"/>
    </source>
</evidence>
<dbReference type="InterPro" id="IPR029045">
    <property type="entry name" value="ClpP/crotonase-like_dom_sf"/>
</dbReference>
<dbReference type="Pfam" id="PF17848">
    <property type="entry name" value="Zn_ribbon_ACC"/>
    <property type="match status" value="1"/>
</dbReference>
<sequence>MFKLNKVFKKTKYITLTKEEDINVNEKSKEETNKVKKIKLNKNSSKGSIENVENKIKEDENDTNKPNIPNGLWIKCGDCGEVLYKKDFDVDKKICLSCGKHYRMSARERIYCLIDEESFIEFDKEMKTMNPLNFQGYEEKISKYQASSKVEEAIVTGYGTILGKKTVIGVMDSNFMMGSMGSVVGEKLTRAVEYATENKLPVIVFTASGGARMQEGIFSLMQMAKTSAAIEKHNEAGLLYISVLTDPTTGGVTASFAMLGDIILSEPGALIGFAGKRVIEQTIKQKLPKGFQTAEFLLEHGFIDKIVARSEMKETLANIIEIHQ</sequence>
<reference evidence="15 16" key="1">
    <citation type="submission" date="2016-11" db="EMBL/GenBank/DDBJ databases">
        <authorList>
            <person name="Jaros S."/>
            <person name="Januszkiewicz K."/>
            <person name="Wedrychowicz H."/>
        </authorList>
    </citation>
    <scope>NUCLEOTIDE SEQUENCE [LARGE SCALE GENOMIC DNA]</scope>
    <source>
        <strain evidence="15 16">DSM 8605</strain>
    </source>
</reference>
<comment type="subcellular location">
    <subcellularLocation>
        <location evidence="1 13">Cytoplasm</location>
    </subcellularLocation>
</comment>
<dbReference type="InterPro" id="IPR000438">
    <property type="entry name" value="Acetyl_CoA_COase_Trfase_b_su"/>
</dbReference>
<evidence type="ECO:0000256" key="1">
    <source>
        <dbReference type="ARBA" id="ARBA00004496"/>
    </source>
</evidence>
<keyword evidence="10 13" id="KW-0443">Lipid metabolism</keyword>
<dbReference type="Pfam" id="PF01039">
    <property type="entry name" value="Carboxyl_trans"/>
    <property type="match status" value="1"/>
</dbReference>
<evidence type="ECO:0000256" key="2">
    <source>
        <dbReference type="ARBA" id="ARBA00022516"/>
    </source>
</evidence>
<evidence type="ECO:0000256" key="10">
    <source>
        <dbReference type="ARBA" id="ARBA00023098"/>
    </source>
</evidence>
<evidence type="ECO:0000256" key="11">
    <source>
        <dbReference type="ARBA" id="ARBA00023160"/>
    </source>
</evidence>
<dbReference type="GO" id="GO:2001295">
    <property type="term" value="P:malonyl-CoA biosynthetic process"/>
    <property type="evidence" value="ECO:0007669"/>
    <property type="project" value="UniProtKB-UniRule"/>
</dbReference>
<dbReference type="InterPro" id="IPR034733">
    <property type="entry name" value="AcCoA_carboxyl_beta"/>
</dbReference>
<feature type="binding site" evidence="13">
    <location>
        <position position="79"/>
    </location>
    <ligand>
        <name>Zn(2+)</name>
        <dbReference type="ChEBI" id="CHEBI:29105"/>
    </ligand>
</feature>
<dbReference type="GO" id="GO:0008270">
    <property type="term" value="F:zinc ion binding"/>
    <property type="evidence" value="ECO:0007669"/>
    <property type="project" value="UniProtKB-UniRule"/>
</dbReference>
<dbReference type="GO" id="GO:0009317">
    <property type="term" value="C:acetyl-CoA carboxylase complex"/>
    <property type="evidence" value="ECO:0007669"/>
    <property type="project" value="InterPro"/>
</dbReference>
<dbReference type="PANTHER" id="PTHR42995:SF5">
    <property type="entry name" value="ACETYL-COENZYME A CARBOXYLASE CARBOXYL TRANSFERASE SUBUNIT BETA, CHLOROPLASTIC"/>
    <property type="match status" value="1"/>
</dbReference>
<name>A0A1M5W4J3_9CLOT</name>
<keyword evidence="4 13" id="KW-0479">Metal-binding</keyword>
<keyword evidence="3 13" id="KW-0808">Transferase</keyword>
<evidence type="ECO:0000256" key="13">
    <source>
        <dbReference type="HAMAP-Rule" id="MF_01395"/>
    </source>
</evidence>
<keyword evidence="9 13" id="KW-0067">ATP-binding</keyword>
<feature type="domain" description="CoA carboxyltransferase N-terminal" evidence="14">
    <location>
        <begin position="72"/>
        <end position="324"/>
    </location>
</feature>
<gene>
    <name evidence="13" type="primary">accD</name>
    <name evidence="15" type="ORF">SAMN02745207_02659</name>
</gene>
<evidence type="ECO:0000256" key="8">
    <source>
        <dbReference type="ARBA" id="ARBA00022833"/>
    </source>
</evidence>
<dbReference type="EC" id="2.1.3.15" evidence="13"/>
<protein>
    <recommendedName>
        <fullName evidence="13">Acetyl-coenzyme A carboxylase carboxyl transferase subunit beta</fullName>
        <shortName evidence="13">ACCase subunit beta</shortName>
        <shortName evidence="13">Acetyl-CoA carboxylase carboxyltransferase subunit beta</shortName>
        <ecNumber evidence="13">2.1.3.15</ecNumber>
    </recommendedName>
</protein>
<keyword evidence="13" id="KW-0963">Cytoplasm</keyword>
<dbReference type="GO" id="GO:0005524">
    <property type="term" value="F:ATP binding"/>
    <property type="evidence" value="ECO:0007669"/>
    <property type="project" value="UniProtKB-KW"/>
</dbReference>
<keyword evidence="8 13" id="KW-0862">Zinc</keyword>
<dbReference type="PANTHER" id="PTHR42995">
    <property type="entry name" value="ACETYL-COENZYME A CARBOXYLASE CARBOXYL TRANSFERASE SUBUNIT BETA, CHLOROPLASTIC"/>
    <property type="match status" value="1"/>
</dbReference>
<comment type="subunit">
    <text evidence="13">Acetyl-CoA carboxylase is a heterohexamer composed of biotin carboxyl carrier protein (AccB), biotin carboxylase (AccC) and two subunits each of ACCase subunit alpha (AccA) and ACCase subunit beta (AccD).</text>
</comment>
<feature type="binding site" evidence="13">
    <location>
        <position position="98"/>
    </location>
    <ligand>
        <name>Zn(2+)</name>
        <dbReference type="ChEBI" id="CHEBI:29105"/>
    </ligand>
</feature>
<dbReference type="PRINTS" id="PR01070">
    <property type="entry name" value="ACCCTRFRASEB"/>
</dbReference>